<evidence type="ECO:0000313" key="8">
    <source>
        <dbReference type="Proteomes" id="UP000018949"/>
    </source>
</evidence>
<accession>W4RMJ5</accession>
<evidence type="ECO:0000256" key="5">
    <source>
        <dbReference type="ARBA" id="ARBA00023136"/>
    </source>
</evidence>
<reference evidence="7 8" key="1">
    <citation type="submission" date="2013-12" db="EMBL/GenBank/DDBJ databases">
        <title>NBRP : Genome information of microbial organism related human and environment.</title>
        <authorList>
            <person name="Hattori M."/>
            <person name="Oshima K."/>
            <person name="Inaba H."/>
            <person name="Suda W."/>
            <person name="Sakamoto M."/>
            <person name="Iino T."/>
            <person name="Kitahara M."/>
            <person name="Oshida Y."/>
            <person name="Iida T."/>
            <person name="Kudo T."/>
            <person name="Itoh T."/>
            <person name="Ahmed I."/>
            <person name="Ohkuma M."/>
        </authorList>
    </citation>
    <scope>NUCLEOTIDE SEQUENCE [LARGE SCALE GENOMIC DNA]</scope>
    <source>
        <strain evidence="7 8">JCM 21738</strain>
    </source>
</reference>
<comment type="similarity">
    <text evidence="2">Belongs to the purine-cytosine permease (2.A.39) family.</text>
</comment>
<dbReference type="Pfam" id="PF02133">
    <property type="entry name" value="Transp_cyt_pur"/>
    <property type="match status" value="1"/>
</dbReference>
<proteinExistence type="inferred from homology"/>
<dbReference type="GO" id="GO:0022857">
    <property type="term" value="F:transmembrane transporter activity"/>
    <property type="evidence" value="ECO:0007669"/>
    <property type="project" value="InterPro"/>
</dbReference>
<evidence type="ECO:0000256" key="4">
    <source>
        <dbReference type="ARBA" id="ARBA00022989"/>
    </source>
</evidence>
<comment type="subcellular location">
    <subcellularLocation>
        <location evidence="1">Membrane</location>
        <topology evidence="1">Multi-pass membrane protein</topology>
    </subcellularLocation>
</comment>
<gene>
    <name evidence="7" type="ORF">JCM21738_2476</name>
</gene>
<evidence type="ECO:0000256" key="1">
    <source>
        <dbReference type="ARBA" id="ARBA00004141"/>
    </source>
</evidence>
<keyword evidence="4 6" id="KW-1133">Transmembrane helix</keyword>
<dbReference type="InterPro" id="IPR001248">
    <property type="entry name" value="Pur-cyt_permease"/>
</dbReference>
<feature type="transmembrane region" description="Helical" evidence="6">
    <location>
        <begin position="56"/>
        <end position="78"/>
    </location>
</feature>
<dbReference type="Proteomes" id="UP000018949">
    <property type="component" value="Unassembled WGS sequence"/>
</dbReference>
<evidence type="ECO:0000313" key="7">
    <source>
        <dbReference type="EMBL" id="GAE45650.1"/>
    </source>
</evidence>
<dbReference type="EMBL" id="BAUW01000026">
    <property type="protein sequence ID" value="GAE45650.1"/>
    <property type="molecule type" value="Genomic_DNA"/>
</dbReference>
<dbReference type="eggNOG" id="COG1953">
    <property type="taxonomic scope" value="Bacteria"/>
</dbReference>
<evidence type="ECO:0000256" key="3">
    <source>
        <dbReference type="ARBA" id="ARBA00022692"/>
    </source>
</evidence>
<dbReference type="GO" id="GO:0016020">
    <property type="term" value="C:membrane"/>
    <property type="evidence" value="ECO:0007669"/>
    <property type="project" value="UniProtKB-SubCell"/>
</dbReference>
<name>W4RMJ5_9BACI</name>
<dbReference type="AlphaFoldDB" id="W4RMJ5"/>
<dbReference type="Gene3D" id="1.10.4160.10">
    <property type="entry name" value="Hydantoin permease"/>
    <property type="match status" value="1"/>
</dbReference>
<protein>
    <submittedName>
        <fullName evidence="7">Possible pyrimidine permease in reductive pathway</fullName>
    </submittedName>
</protein>
<keyword evidence="5 6" id="KW-0472">Membrane</keyword>
<comment type="caution">
    <text evidence="7">The sequence shown here is derived from an EMBL/GenBank/DDBJ whole genome shotgun (WGS) entry which is preliminary data.</text>
</comment>
<evidence type="ECO:0000256" key="2">
    <source>
        <dbReference type="ARBA" id="ARBA00008974"/>
    </source>
</evidence>
<evidence type="ECO:0000256" key="6">
    <source>
        <dbReference type="SAM" id="Phobius"/>
    </source>
</evidence>
<keyword evidence="8" id="KW-1185">Reference proteome</keyword>
<sequence length="103" mass="10825">MSKKGSYLKSPDLLPISHGDRKISAFGFAVIWVGMAVVLAAFAIGGSGIQTLPLGWVIVATLVGSVAIGIFMTIIGDIGVEHGSRSRSICGRRSERSGLIFLH</sequence>
<keyword evidence="3 6" id="KW-0812">Transmembrane</keyword>
<feature type="transmembrane region" description="Helical" evidence="6">
    <location>
        <begin position="23"/>
        <end position="44"/>
    </location>
</feature>
<organism evidence="7 8">
    <name type="scientific">Mesobacillus boroniphilus JCM 21738</name>
    <dbReference type="NCBI Taxonomy" id="1294265"/>
    <lineage>
        <taxon>Bacteria</taxon>
        <taxon>Bacillati</taxon>
        <taxon>Bacillota</taxon>
        <taxon>Bacilli</taxon>
        <taxon>Bacillales</taxon>
        <taxon>Bacillaceae</taxon>
        <taxon>Mesobacillus</taxon>
    </lineage>
</organism>